<name>A0A553DU35_9FLAO</name>
<evidence type="ECO:0000313" key="2">
    <source>
        <dbReference type="Proteomes" id="UP000316371"/>
    </source>
</evidence>
<dbReference type="AlphaFoldDB" id="A0A553DU35"/>
<keyword evidence="2" id="KW-1185">Reference proteome</keyword>
<dbReference type="InterPro" id="IPR029470">
    <property type="entry name" value="PDDEXK_4"/>
</dbReference>
<reference evidence="1 2" key="1">
    <citation type="submission" date="2019-07" db="EMBL/GenBank/DDBJ databases">
        <title>Novel species of Flavobacterium.</title>
        <authorList>
            <person name="Liu Q."/>
            <person name="Xin Y.-H."/>
        </authorList>
    </citation>
    <scope>NUCLEOTIDE SEQUENCE [LARGE SCALE GENOMIC DNA]</scope>
    <source>
        <strain evidence="1 2">LB1R34</strain>
    </source>
</reference>
<dbReference type="OrthoDB" id="6346224at2"/>
<organism evidence="1 2">
    <name type="scientific">Flavobacterium restrictum</name>
    <dbReference type="NCBI Taxonomy" id="2594428"/>
    <lineage>
        <taxon>Bacteria</taxon>
        <taxon>Pseudomonadati</taxon>
        <taxon>Bacteroidota</taxon>
        <taxon>Flavobacteriia</taxon>
        <taxon>Flavobacteriales</taxon>
        <taxon>Flavobacteriaceae</taxon>
        <taxon>Flavobacterium</taxon>
    </lineage>
</organism>
<sequence>MEKQIEEKTNLSGIKNLLENVNIVQNKYDDIAEITGEKFNIFGVLNLTSNEVRTHSAFIGELLNSRGSHGLKDIPLKFFIRILEEKFIPNEVDESEKIIHSDKFKFNTETAITTVEKTIKKLNEDKTEGGRIDIIIEDNSRKNALIIENKIYAGEQENQLIRYYNYSKENFQKEAPILYLTLDGSSPTSGKGLIEKEHYFNISYKEDIINWLELCIKEASDKPMLREVIKQYIYLIKKLTGQTINKKMSDEIQNIILNNYSAAEQITKEFEKVKYKILGNIRTKLVDKLVTELGSKYNVIKAKEKVGEKNSGVWLGLKEYQNSGIYFGIEPFNGKGNVRNELFYGILDLGNNHNSIFRNHNFKCEGWWRDVQLFENLEGFKNNRINFNDSELISYLGQNPKKQVELIETVAKQMIDFIKLREDFLINIYKEINEINNN</sequence>
<dbReference type="EMBL" id="VJZT01000017">
    <property type="protein sequence ID" value="TRX36286.1"/>
    <property type="molecule type" value="Genomic_DNA"/>
</dbReference>
<dbReference type="RefSeq" id="WP_144257391.1">
    <property type="nucleotide sequence ID" value="NZ_VJZT01000017.1"/>
</dbReference>
<protein>
    <recommendedName>
        <fullName evidence="3">PD-(D/E)XK nuclease superfamily protein</fullName>
    </recommendedName>
</protein>
<evidence type="ECO:0008006" key="3">
    <source>
        <dbReference type="Google" id="ProtNLM"/>
    </source>
</evidence>
<accession>A0A553DU35</accession>
<comment type="caution">
    <text evidence="1">The sequence shown here is derived from an EMBL/GenBank/DDBJ whole genome shotgun (WGS) entry which is preliminary data.</text>
</comment>
<proteinExistence type="predicted"/>
<dbReference type="Pfam" id="PF14281">
    <property type="entry name" value="PDDEXK_4"/>
    <property type="match status" value="1"/>
</dbReference>
<dbReference type="Proteomes" id="UP000316371">
    <property type="component" value="Unassembled WGS sequence"/>
</dbReference>
<gene>
    <name evidence="1" type="ORF">FNW21_14075</name>
</gene>
<evidence type="ECO:0000313" key="1">
    <source>
        <dbReference type="EMBL" id="TRX36286.1"/>
    </source>
</evidence>